<proteinExistence type="predicted"/>
<organism evidence="1">
    <name type="scientific">Timema genevievae</name>
    <name type="common">Walking stick</name>
    <dbReference type="NCBI Taxonomy" id="629358"/>
    <lineage>
        <taxon>Eukaryota</taxon>
        <taxon>Metazoa</taxon>
        <taxon>Ecdysozoa</taxon>
        <taxon>Arthropoda</taxon>
        <taxon>Hexapoda</taxon>
        <taxon>Insecta</taxon>
        <taxon>Pterygota</taxon>
        <taxon>Neoptera</taxon>
        <taxon>Polyneoptera</taxon>
        <taxon>Phasmatodea</taxon>
        <taxon>Timematodea</taxon>
        <taxon>Timematoidea</taxon>
        <taxon>Timematidae</taxon>
        <taxon>Timema</taxon>
    </lineage>
</organism>
<sequence length="74" mass="8460">MGNDNLTRMRFVRPANVHISSTFKNRSWRSTLHRRDAVHECSYGLNLLTVQFNWQVPASNRGSSSNTKTLPPAM</sequence>
<gene>
    <name evidence="1" type="ORF">TGEB3V08_LOCUS4198</name>
</gene>
<accession>A0A7R9PKR9</accession>
<reference evidence="1" key="1">
    <citation type="submission" date="2020-11" db="EMBL/GenBank/DDBJ databases">
        <authorList>
            <person name="Tran Van P."/>
        </authorList>
    </citation>
    <scope>NUCLEOTIDE SEQUENCE</scope>
</reference>
<dbReference type="EMBL" id="OE840432">
    <property type="protein sequence ID" value="CAD7590591.1"/>
    <property type="molecule type" value="Genomic_DNA"/>
</dbReference>
<evidence type="ECO:0000313" key="1">
    <source>
        <dbReference type="EMBL" id="CAD7590591.1"/>
    </source>
</evidence>
<dbReference type="AlphaFoldDB" id="A0A7R9PKR9"/>
<protein>
    <submittedName>
        <fullName evidence="1">Uncharacterized protein</fullName>
    </submittedName>
</protein>
<name>A0A7R9PKR9_TIMGE</name>